<dbReference type="EMBL" id="HBUE01146436">
    <property type="protein sequence ID" value="CAG6503277.1"/>
    <property type="molecule type" value="Transcribed_RNA"/>
</dbReference>
<evidence type="ECO:0000256" key="10">
    <source>
        <dbReference type="ARBA" id="ARBA00023288"/>
    </source>
</evidence>
<evidence type="ECO:0000256" key="13">
    <source>
        <dbReference type="ARBA" id="ARBA00060789"/>
    </source>
</evidence>
<dbReference type="GO" id="GO:0005783">
    <property type="term" value="C:endoplasmic reticulum"/>
    <property type="evidence" value="ECO:0007669"/>
    <property type="project" value="TreeGrafter"/>
</dbReference>
<comment type="subcellular location">
    <subcellularLocation>
        <location evidence="1">Cell membrane</location>
        <topology evidence="1">Lipid-anchor</topology>
        <orientation evidence="1">Cytoplasmic side</orientation>
    </subcellularLocation>
    <subcellularLocation>
        <location evidence="2">Cytoplasm</location>
        <location evidence="2">Cytosol</location>
    </subcellularLocation>
</comment>
<dbReference type="Pfam" id="PF10262">
    <property type="entry name" value="Rdx"/>
    <property type="match status" value="1"/>
</dbReference>
<evidence type="ECO:0000313" key="16">
    <source>
        <dbReference type="EMBL" id="CAG6469265.1"/>
    </source>
</evidence>
<dbReference type="GO" id="GO:0005829">
    <property type="term" value="C:cytosol"/>
    <property type="evidence" value="ECO:0007669"/>
    <property type="project" value="UniProtKB-SubCell"/>
</dbReference>
<organism evidence="16">
    <name type="scientific">Culex pipiens</name>
    <name type="common">House mosquito</name>
    <dbReference type="NCBI Taxonomy" id="7175"/>
    <lineage>
        <taxon>Eukaryota</taxon>
        <taxon>Metazoa</taxon>
        <taxon>Ecdysozoa</taxon>
        <taxon>Arthropoda</taxon>
        <taxon>Hexapoda</taxon>
        <taxon>Insecta</taxon>
        <taxon>Pterygota</taxon>
        <taxon>Neoptera</taxon>
        <taxon>Endopterygota</taxon>
        <taxon>Diptera</taxon>
        <taxon>Nematocera</taxon>
        <taxon>Culicoidea</taxon>
        <taxon>Culicidae</taxon>
        <taxon>Culicinae</taxon>
        <taxon>Culicini</taxon>
        <taxon>Culex</taxon>
        <taxon>Culex</taxon>
    </lineage>
</organism>
<evidence type="ECO:0000256" key="2">
    <source>
        <dbReference type="ARBA" id="ARBA00004514"/>
    </source>
</evidence>
<keyword evidence="4" id="KW-0963">Cytoplasm</keyword>
<evidence type="ECO:0000256" key="15">
    <source>
        <dbReference type="ARBA" id="ARBA00069166"/>
    </source>
</evidence>
<evidence type="ECO:0000256" key="5">
    <source>
        <dbReference type="ARBA" id="ARBA00022703"/>
    </source>
</evidence>
<evidence type="ECO:0000256" key="12">
    <source>
        <dbReference type="ARBA" id="ARBA00055778"/>
    </source>
</evidence>
<dbReference type="InterPro" id="IPR011893">
    <property type="entry name" value="Selenoprotein_Rdx-typ"/>
</dbReference>
<evidence type="ECO:0000256" key="9">
    <source>
        <dbReference type="ARBA" id="ARBA00023284"/>
    </source>
</evidence>
<keyword evidence="11" id="KW-0636">Prenylation</keyword>
<name>A0A8D8B6S0_CULPI</name>
<dbReference type="GO" id="GO:0006915">
    <property type="term" value="P:apoptotic process"/>
    <property type="evidence" value="ECO:0007669"/>
    <property type="project" value="UniProtKB-KW"/>
</dbReference>
<evidence type="ECO:0000256" key="3">
    <source>
        <dbReference type="ARBA" id="ARBA00022475"/>
    </source>
</evidence>
<keyword evidence="8" id="KW-1015">Disulfide bond</keyword>
<keyword evidence="5" id="KW-0053">Apoptosis</keyword>
<evidence type="ECO:0000256" key="7">
    <source>
        <dbReference type="ARBA" id="ARBA00023136"/>
    </source>
</evidence>
<evidence type="ECO:0000256" key="4">
    <source>
        <dbReference type="ARBA" id="ARBA00022490"/>
    </source>
</evidence>
<keyword evidence="7" id="KW-0472">Membrane</keyword>
<dbReference type="EMBL" id="HBUE01062489">
    <property type="protein sequence ID" value="CAG6469265.1"/>
    <property type="molecule type" value="Transcribed_RNA"/>
</dbReference>
<dbReference type="GO" id="GO:0034976">
    <property type="term" value="P:response to endoplasmic reticulum stress"/>
    <property type="evidence" value="ECO:0007669"/>
    <property type="project" value="TreeGrafter"/>
</dbReference>
<protein>
    <recommendedName>
        <fullName evidence="15">Migration and invasion enhancer 1</fullName>
    </recommendedName>
</protein>
<evidence type="ECO:0000256" key="14">
    <source>
        <dbReference type="ARBA" id="ARBA00065658"/>
    </source>
</evidence>
<dbReference type="GO" id="GO:0000164">
    <property type="term" value="C:protein phosphatase type 1 complex"/>
    <property type="evidence" value="ECO:0007669"/>
    <property type="project" value="TreeGrafter"/>
</dbReference>
<evidence type="ECO:0000256" key="8">
    <source>
        <dbReference type="ARBA" id="ARBA00023157"/>
    </source>
</evidence>
<proteinExistence type="inferred from homology"/>
<dbReference type="FunFam" id="3.40.30.10:FF:000131">
    <property type="entry name" value="migration and invasion enhancer 1"/>
    <property type="match status" value="1"/>
</dbReference>
<dbReference type="Gene3D" id="3.40.30.10">
    <property type="entry name" value="Glutaredoxin"/>
    <property type="match status" value="1"/>
</dbReference>
<keyword evidence="3" id="KW-1003">Cell membrane</keyword>
<dbReference type="GO" id="GO:0019888">
    <property type="term" value="F:protein phosphatase regulator activity"/>
    <property type="evidence" value="ECO:0007669"/>
    <property type="project" value="TreeGrafter"/>
</dbReference>
<comment type="function">
    <text evidence="12">Increases cell migration by inducing filopodia formation at the leading edge of migrating cells. Plays a role in regulation of apoptosis, possibly through control of CASP3. May be involved in a redox-related process.</text>
</comment>
<dbReference type="AlphaFoldDB" id="A0A8D8B6S0"/>
<keyword evidence="9" id="KW-0676">Redox-active center</keyword>
<evidence type="ECO:0000256" key="1">
    <source>
        <dbReference type="ARBA" id="ARBA00004342"/>
    </source>
</evidence>
<dbReference type="InterPro" id="IPR036249">
    <property type="entry name" value="Thioredoxin-like_sf"/>
</dbReference>
<dbReference type="InterPro" id="IPR051254">
    <property type="entry name" value="PPP1R15"/>
</dbReference>
<dbReference type="PANTHER" id="PTHR16489:SF12">
    <property type="entry name" value="GH11727P"/>
    <property type="match status" value="1"/>
</dbReference>
<dbReference type="EMBL" id="HBUE01251346">
    <property type="protein sequence ID" value="CAG6554524.1"/>
    <property type="molecule type" value="Transcribed_RNA"/>
</dbReference>
<reference evidence="16" key="1">
    <citation type="submission" date="2021-05" db="EMBL/GenBank/DDBJ databases">
        <authorList>
            <person name="Alioto T."/>
            <person name="Alioto T."/>
            <person name="Gomez Garrido J."/>
        </authorList>
    </citation>
    <scope>NUCLEOTIDE SEQUENCE</scope>
</reference>
<keyword evidence="10" id="KW-0449">Lipoprotein</keyword>
<accession>A0A8D8B6S0</accession>
<evidence type="ECO:0000256" key="11">
    <source>
        <dbReference type="ARBA" id="ARBA00023289"/>
    </source>
</evidence>
<dbReference type="NCBIfam" id="TIGR02174">
    <property type="entry name" value="CXXU_selWTH"/>
    <property type="match status" value="1"/>
</dbReference>
<comment type="similarity">
    <text evidence="13">Belongs to the SelWTH family.</text>
</comment>
<evidence type="ECO:0000256" key="6">
    <source>
        <dbReference type="ARBA" id="ARBA00022990"/>
    </source>
</evidence>
<dbReference type="SUPFAM" id="SSF52833">
    <property type="entry name" value="Thioredoxin-like"/>
    <property type="match status" value="1"/>
</dbReference>
<sequence length="188" mass="21691">MEESAASSTQSHPVRVDIEYCTVCNSKPQCVELSRLIEERVPGAQVTCKTGRRGTFEVQINETLVHSKLGSMAFPDYEAVVENVQAAAAGKPVNKVKEQPITDCVIQCHPRNNSKKYPTLTVRFNFKTQVHVMRVWDYAYRQARKSEWEIAARDRAWFKRRIENTEPVLGPIFDRDLRERVYRERFAG</sequence>
<keyword evidence="6" id="KW-0007">Acetylation</keyword>
<comment type="subunit">
    <text evidence="14">Interacts with GPX1.</text>
</comment>
<dbReference type="GO" id="GO:0005886">
    <property type="term" value="C:plasma membrane"/>
    <property type="evidence" value="ECO:0007669"/>
    <property type="project" value="UniProtKB-SubCell"/>
</dbReference>
<dbReference type="PANTHER" id="PTHR16489">
    <property type="entry name" value="GH11727P"/>
    <property type="match status" value="1"/>
</dbReference>